<keyword evidence="3" id="KW-1185">Reference proteome</keyword>
<protein>
    <submittedName>
        <fullName evidence="2">Uncharacterized protein</fullName>
    </submittedName>
</protein>
<gene>
    <name evidence="2" type="ORF">PR048_015523</name>
</gene>
<feature type="compositionally biased region" description="Polar residues" evidence="1">
    <location>
        <begin position="87"/>
        <end position="97"/>
    </location>
</feature>
<feature type="compositionally biased region" description="Basic and acidic residues" evidence="1">
    <location>
        <begin position="404"/>
        <end position="413"/>
    </location>
</feature>
<comment type="caution">
    <text evidence="2">The sequence shown here is derived from an EMBL/GenBank/DDBJ whole genome shotgun (WGS) entry which is preliminary data.</text>
</comment>
<evidence type="ECO:0000313" key="2">
    <source>
        <dbReference type="EMBL" id="KAJ8883669.1"/>
    </source>
</evidence>
<evidence type="ECO:0000256" key="1">
    <source>
        <dbReference type="SAM" id="MobiDB-lite"/>
    </source>
</evidence>
<feature type="region of interest" description="Disordered" evidence="1">
    <location>
        <begin position="87"/>
        <end position="112"/>
    </location>
</feature>
<dbReference type="Proteomes" id="UP001159363">
    <property type="component" value="Chromosome 4"/>
</dbReference>
<proteinExistence type="predicted"/>
<reference evidence="2 3" key="1">
    <citation type="submission" date="2023-02" db="EMBL/GenBank/DDBJ databases">
        <title>LHISI_Scaffold_Assembly.</title>
        <authorList>
            <person name="Stuart O.P."/>
            <person name="Cleave R."/>
            <person name="Magrath M.J.L."/>
            <person name="Mikheyev A.S."/>
        </authorList>
    </citation>
    <scope>NUCLEOTIDE SEQUENCE [LARGE SCALE GENOMIC DNA]</scope>
    <source>
        <strain evidence="2">Daus_M_001</strain>
        <tissue evidence="2">Leg muscle</tissue>
    </source>
</reference>
<feature type="region of interest" description="Disordered" evidence="1">
    <location>
        <begin position="396"/>
        <end position="420"/>
    </location>
</feature>
<accession>A0ABQ9HH92</accession>
<evidence type="ECO:0000313" key="3">
    <source>
        <dbReference type="Proteomes" id="UP001159363"/>
    </source>
</evidence>
<dbReference type="EMBL" id="JARBHB010000005">
    <property type="protein sequence ID" value="KAJ8883669.1"/>
    <property type="molecule type" value="Genomic_DNA"/>
</dbReference>
<sequence>MNGHSDWLLITTASGCARNYLSPSQLHPARASLPSPGLVALTVVGKLSSFHVIRLYYRSRLTCLQDLEVAAAIRKSDGLTRSVTAVSPNTWQQSAENTEVKQPGTPGTSALHSSKFDGVTHQPIGNLPHHAIANKIQGPNQSRGGIVVRLVASTWENEVLLPARPPPDFHTWESCRTIPLVGGEMSADDIMPSEDILLLRQLLRLFLVKYTTALDVVVLDSVTPQSIQESEVKTVTYSANANRMSSQACVMSEPCAPILDLQLCLPTNSSPYPVRCKNRHTISRLSNLGRHSFASVIASFVRWSLYRLTLTTDYKCRWGVPHRLSVSQWQKSIEHIKNGVDPSVQGQEARAQYGRQLHARLAPHRSSAHGVQCFRRDAVLCKLDLAGETGDPRKNPLTSGIVRLDPHPRKSGETRPGIGSEQSIRSATVAPCEIEVPLSHLAVFYALQLKKNLPLCLACFFRAVDCSPFVITYLCLCSTATEYISVKRRNCVALGTDLASDWLLNATKGKLVLAQCCTHTRCTQQEPVTRVEPRETECIAVTHERAARQPLHTRCDVNCNTAQNTACLATVHHSPLVLCPYRIAGNIGNLAWLVWWKLGTQRQLFRFCIVVYTPFTVTCNFPVALLKFYFQNMPPPLAEWLACSPPAKAIRVQSPGWSLRIFACGNRAGRCCWSAGFLGNLPFPPPFSFRRCSILTSITLIGSQDLDVKSPCDVTLRSGTGTVGRASPRRPPRFRESPAAPLQDVIGDGKGGGYWPVTPRPPPGSGPRLMKQAHCPTSTHRASLYMQTSPPAPPPLNPLSSFARANCPCQDDAVTTCY</sequence>
<organism evidence="2 3">
    <name type="scientific">Dryococelus australis</name>
    <dbReference type="NCBI Taxonomy" id="614101"/>
    <lineage>
        <taxon>Eukaryota</taxon>
        <taxon>Metazoa</taxon>
        <taxon>Ecdysozoa</taxon>
        <taxon>Arthropoda</taxon>
        <taxon>Hexapoda</taxon>
        <taxon>Insecta</taxon>
        <taxon>Pterygota</taxon>
        <taxon>Neoptera</taxon>
        <taxon>Polyneoptera</taxon>
        <taxon>Phasmatodea</taxon>
        <taxon>Verophasmatodea</taxon>
        <taxon>Anareolatae</taxon>
        <taxon>Phasmatidae</taxon>
        <taxon>Eurycanthinae</taxon>
        <taxon>Dryococelus</taxon>
    </lineage>
</organism>
<name>A0ABQ9HH92_9NEOP</name>
<feature type="region of interest" description="Disordered" evidence="1">
    <location>
        <begin position="719"/>
        <end position="742"/>
    </location>
</feature>